<name>A0A4V5TIA6_9BACI</name>
<protein>
    <submittedName>
        <fullName evidence="1">Uncharacterized protein</fullName>
    </submittedName>
</protein>
<dbReference type="RefSeq" id="WP_107896648.1">
    <property type="nucleotide sequence ID" value="NZ_PYWM01000022.1"/>
</dbReference>
<evidence type="ECO:0000313" key="1">
    <source>
        <dbReference type="EMBL" id="TKI53123.1"/>
    </source>
</evidence>
<accession>A0A4V5TIA6</accession>
<sequence>MEYKLDAFEVIELMQPKIKKLLYQTAASNREDLEQELNLLIIESVGKIKLNDMPSFSDLVSHIEI</sequence>
<keyword evidence="2" id="KW-1185">Reference proteome</keyword>
<comment type="caution">
    <text evidence="1">The sequence shown here is derived from an EMBL/GenBank/DDBJ whole genome shotgun (WGS) entry which is preliminary data.</text>
</comment>
<gene>
    <name evidence="1" type="ORF">FC756_25600</name>
</gene>
<dbReference type="Proteomes" id="UP000308744">
    <property type="component" value="Unassembled WGS sequence"/>
</dbReference>
<dbReference type="EMBL" id="SZPU01000133">
    <property type="protein sequence ID" value="TKI53123.1"/>
    <property type="molecule type" value="Genomic_DNA"/>
</dbReference>
<reference evidence="1 2" key="1">
    <citation type="submission" date="2019-04" db="EMBL/GenBank/DDBJ databases">
        <title>Lysinibacillus genome sequencing.</title>
        <authorList>
            <person name="Dunlap C."/>
        </authorList>
    </citation>
    <scope>NUCLEOTIDE SEQUENCE [LARGE SCALE GENOMIC DNA]</scope>
    <source>
        <strain evidence="1 2">CCTCC AB 2010389</strain>
    </source>
</reference>
<dbReference type="AlphaFoldDB" id="A0A4V5TIA6"/>
<organism evidence="1 2">
    <name type="scientific">Lysinibacillus mangiferihumi</name>
    <dbReference type="NCBI Taxonomy" id="1130819"/>
    <lineage>
        <taxon>Bacteria</taxon>
        <taxon>Bacillati</taxon>
        <taxon>Bacillota</taxon>
        <taxon>Bacilli</taxon>
        <taxon>Bacillales</taxon>
        <taxon>Bacillaceae</taxon>
        <taxon>Lysinibacillus</taxon>
    </lineage>
</organism>
<proteinExistence type="predicted"/>
<evidence type="ECO:0000313" key="2">
    <source>
        <dbReference type="Proteomes" id="UP000308744"/>
    </source>
</evidence>